<dbReference type="NCBIfam" id="NF001813">
    <property type="entry name" value="PRK00549.1"/>
    <property type="match status" value="1"/>
</dbReference>
<protein>
    <recommendedName>
        <fullName evidence="1">CinA-like protein</fullName>
    </recommendedName>
</protein>
<organism evidence="3 4">
    <name type="scientific">Geobacter argillaceus</name>
    <dbReference type="NCBI Taxonomy" id="345631"/>
    <lineage>
        <taxon>Bacteria</taxon>
        <taxon>Pseudomonadati</taxon>
        <taxon>Thermodesulfobacteriota</taxon>
        <taxon>Desulfuromonadia</taxon>
        <taxon>Geobacterales</taxon>
        <taxon>Geobacteraceae</taxon>
        <taxon>Geobacter</taxon>
    </lineage>
</organism>
<dbReference type="EMBL" id="VLLN01000008">
    <property type="protein sequence ID" value="TWJ19487.1"/>
    <property type="molecule type" value="Genomic_DNA"/>
</dbReference>
<feature type="domain" description="MoaB/Mog" evidence="2">
    <location>
        <begin position="3"/>
        <end position="169"/>
    </location>
</feature>
<accession>A0A562VP26</accession>
<name>A0A562VP26_9BACT</name>
<dbReference type="PANTHER" id="PTHR13939:SF0">
    <property type="entry name" value="NMN AMIDOHYDROLASE-LIKE PROTEIN YFAY"/>
    <property type="match status" value="1"/>
</dbReference>
<reference evidence="3 4" key="1">
    <citation type="submission" date="2019-07" db="EMBL/GenBank/DDBJ databases">
        <title>Genomic Encyclopedia of Archaeal and Bacterial Type Strains, Phase II (KMG-II): from individual species to whole genera.</title>
        <authorList>
            <person name="Goeker M."/>
        </authorList>
    </citation>
    <scope>NUCLEOTIDE SEQUENCE [LARGE SCALE GENOMIC DNA]</scope>
    <source>
        <strain evidence="3 4">ATCC BAA-1139</strain>
    </source>
</reference>
<gene>
    <name evidence="3" type="ORF">JN12_01604</name>
</gene>
<dbReference type="PANTHER" id="PTHR13939">
    <property type="entry name" value="NICOTINAMIDE-NUCLEOTIDE AMIDOHYDROLASE PNCC"/>
    <property type="match status" value="1"/>
</dbReference>
<dbReference type="Pfam" id="PF00994">
    <property type="entry name" value="MoCF_biosynth"/>
    <property type="match status" value="1"/>
</dbReference>
<dbReference type="NCBIfam" id="TIGR00200">
    <property type="entry name" value="cinA_nterm"/>
    <property type="match status" value="1"/>
</dbReference>
<dbReference type="PIRSF" id="PIRSF006728">
    <property type="entry name" value="CinA"/>
    <property type="match status" value="1"/>
</dbReference>
<dbReference type="CDD" id="cd00885">
    <property type="entry name" value="cinA"/>
    <property type="match status" value="1"/>
</dbReference>
<dbReference type="InterPro" id="IPR036425">
    <property type="entry name" value="MoaB/Mog-like_dom_sf"/>
</dbReference>
<dbReference type="InterPro" id="IPR001453">
    <property type="entry name" value="MoaB/Mog_dom"/>
</dbReference>
<dbReference type="InterPro" id="IPR050101">
    <property type="entry name" value="CinA"/>
</dbReference>
<dbReference type="AlphaFoldDB" id="A0A562VP26"/>
<dbReference type="InterPro" id="IPR008136">
    <property type="entry name" value="CinA_C"/>
</dbReference>
<sequence>MIATLSIGDELMLGEIVDTNAPFIATQLYAEGYRVSRHLAVGDDEAAIAAAIRDLAASHRVIVATGGLGPTEDDVTARAAAQAFGHEMVLREEVLTHIRAFAARVGRTLHPRNEQQAWLPATAELVPNPVGTAYGFRLDHGGCSLFVLPGVPEEMAAMFTATLLPTLRRLLPSPPVLLTRVLKVIGLPEAEISARVFDLAGPGIEVAYCVAFPEVQLKLRATGSDRAGGVEALLDDTVARVRERLGHALFAEGEETMDTVVARLFREREMTLALAESCTGGLIAKRITDLPGSSAYFVQGIVAYANEAKERLLGVPAELLVNVGAVSREVAEAMAKGARECAGSDLGLAVTGVAGPDGGSAEKPVGTVYIALADADGCRVERFRFGGNRDKVRIRTAVTALDWLRHRLLAR</sequence>
<evidence type="ECO:0000313" key="4">
    <source>
        <dbReference type="Proteomes" id="UP000319449"/>
    </source>
</evidence>
<dbReference type="Gene3D" id="3.40.980.10">
    <property type="entry name" value="MoaB/Mog-like domain"/>
    <property type="match status" value="1"/>
</dbReference>
<dbReference type="InterPro" id="IPR041424">
    <property type="entry name" value="CinA_KH"/>
</dbReference>
<comment type="similarity">
    <text evidence="1">Belongs to the CinA family.</text>
</comment>
<evidence type="ECO:0000259" key="2">
    <source>
        <dbReference type="SMART" id="SM00852"/>
    </source>
</evidence>
<evidence type="ECO:0000313" key="3">
    <source>
        <dbReference type="EMBL" id="TWJ19487.1"/>
    </source>
</evidence>
<dbReference type="SUPFAM" id="SSF142433">
    <property type="entry name" value="CinA-like"/>
    <property type="match status" value="1"/>
</dbReference>
<keyword evidence="4" id="KW-1185">Reference proteome</keyword>
<dbReference type="Pfam" id="PF02464">
    <property type="entry name" value="CinA"/>
    <property type="match status" value="1"/>
</dbReference>
<dbReference type="OrthoDB" id="9801454at2"/>
<dbReference type="SMART" id="SM00852">
    <property type="entry name" value="MoCF_biosynth"/>
    <property type="match status" value="1"/>
</dbReference>
<dbReference type="InterPro" id="IPR036653">
    <property type="entry name" value="CinA-like_C"/>
</dbReference>
<evidence type="ECO:0000256" key="1">
    <source>
        <dbReference type="HAMAP-Rule" id="MF_00226"/>
    </source>
</evidence>
<dbReference type="RefSeq" id="WP_145020903.1">
    <property type="nucleotide sequence ID" value="NZ_VLLN01000008.1"/>
</dbReference>
<dbReference type="Proteomes" id="UP000319449">
    <property type="component" value="Unassembled WGS sequence"/>
</dbReference>
<dbReference type="Pfam" id="PF18146">
    <property type="entry name" value="CinA_KH"/>
    <property type="match status" value="1"/>
</dbReference>
<dbReference type="NCBIfam" id="TIGR00177">
    <property type="entry name" value="molyb_syn"/>
    <property type="match status" value="1"/>
</dbReference>
<comment type="caution">
    <text evidence="3">The sequence shown here is derived from an EMBL/GenBank/DDBJ whole genome shotgun (WGS) entry which is preliminary data.</text>
</comment>
<dbReference type="Gene3D" id="3.90.950.20">
    <property type="entry name" value="CinA-like"/>
    <property type="match status" value="1"/>
</dbReference>
<dbReference type="Gene3D" id="3.30.70.2860">
    <property type="match status" value="1"/>
</dbReference>
<dbReference type="NCBIfam" id="TIGR00199">
    <property type="entry name" value="PncC_domain"/>
    <property type="match status" value="1"/>
</dbReference>
<proteinExistence type="inferred from homology"/>
<dbReference type="InterPro" id="IPR008135">
    <property type="entry name" value="Competence-induced_CinA"/>
</dbReference>
<dbReference type="HAMAP" id="MF_00226_B">
    <property type="entry name" value="CinA_B"/>
    <property type="match status" value="1"/>
</dbReference>
<dbReference type="SUPFAM" id="SSF53218">
    <property type="entry name" value="Molybdenum cofactor biosynthesis proteins"/>
    <property type="match status" value="1"/>
</dbReference>